<sequence>MIYVLINNKASPDLHLLVSGEMFVSPNLEMQHIDDTSFTFGWVLKALNEMDHDWINISSGRKVKNVCA</sequence>
<proteinExistence type="predicted"/>
<evidence type="ECO:0000313" key="2">
    <source>
        <dbReference type="WBParaSite" id="ALUE_0002302801-mRNA-1"/>
    </source>
</evidence>
<keyword evidence="1" id="KW-1185">Reference proteome</keyword>
<dbReference type="Proteomes" id="UP000036681">
    <property type="component" value="Unplaced"/>
</dbReference>
<reference evidence="2" key="1">
    <citation type="submission" date="2017-02" db="UniProtKB">
        <authorList>
            <consortium name="WormBaseParasite"/>
        </authorList>
    </citation>
    <scope>IDENTIFICATION</scope>
</reference>
<dbReference type="AlphaFoldDB" id="A0A0M3IWA0"/>
<accession>A0A0M3IWA0</accession>
<name>A0A0M3IWA0_ASCLU</name>
<protein>
    <submittedName>
        <fullName evidence="2">DUF4261 domain-containing protein</fullName>
    </submittedName>
</protein>
<organism evidence="1 2">
    <name type="scientific">Ascaris lumbricoides</name>
    <name type="common">Giant roundworm</name>
    <dbReference type="NCBI Taxonomy" id="6252"/>
    <lineage>
        <taxon>Eukaryota</taxon>
        <taxon>Metazoa</taxon>
        <taxon>Ecdysozoa</taxon>
        <taxon>Nematoda</taxon>
        <taxon>Chromadorea</taxon>
        <taxon>Rhabditida</taxon>
        <taxon>Spirurina</taxon>
        <taxon>Ascaridomorpha</taxon>
        <taxon>Ascaridoidea</taxon>
        <taxon>Ascarididae</taxon>
        <taxon>Ascaris</taxon>
    </lineage>
</organism>
<evidence type="ECO:0000313" key="1">
    <source>
        <dbReference type="Proteomes" id="UP000036681"/>
    </source>
</evidence>
<dbReference type="WBParaSite" id="ALUE_0002302801-mRNA-1">
    <property type="protein sequence ID" value="ALUE_0002302801-mRNA-1"/>
    <property type="gene ID" value="ALUE_0002302801"/>
</dbReference>